<dbReference type="RefSeq" id="WP_198150223.1">
    <property type="nucleotide sequence ID" value="NZ_BMDY01000003.1"/>
</dbReference>
<keyword evidence="10" id="KW-1185">Reference proteome</keyword>
<comment type="caution">
    <text evidence="9">The sequence shown here is derived from an EMBL/GenBank/DDBJ whole genome shotgun (WGS) entry which is preliminary data.</text>
</comment>
<dbReference type="Proteomes" id="UP000651977">
    <property type="component" value="Unassembled WGS sequence"/>
</dbReference>
<dbReference type="PANTHER" id="PTHR43876:SF7">
    <property type="entry name" value="UBIQUINONE BIOSYNTHESIS MONOOXYGENASE COQ6, MITOCHONDRIAL"/>
    <property type="match status" value="1"/>
</dbReference>
<proteinExistence type="inferred from homology"/>
<gene>
    <name evidence="9" type="ORF">GCM10007414_08060</name>
</gene>
<evidence type="ECO:0000256" key="4">
    <source>
        <dbReference type="ARBA" id="ARBA00022630"/>
    </source>
</evidence>
<dbReference type="Gene3D" id="3.50.50.60">
    <property type="entry name" value="FAD/NAD(P)-binding domain"/>
    <property type="match status" value="2"/>
</dbReference>
<evidence type="ECO:0000256" key="5">
    <source>
        <dbReference type="ARBA" id="ARBA00022827"/>
    </source>
</evidence>
<evidence type="ECO:0000256" key="3">
    <source>
        <dbReference type="ARBA" id="ARBA00005349"/>
    </source>
</evidence>
<dbReference type="InterPro" id="IPR002938">
    <property type="entry name" value="FAD-bd"/>
</dbReference>
<dbReference type="InterPro" id="IPR018168">
    <property type="entry name" value="Ubi_Hdrlase_CS"/>
</dbReference>
<keyword evidence="6" id="KW-0560">Oxidoreductase</keyword>
<sequence length="403" mass="44195">MQTVDIAIIGGGMVGLALAAALADSPLKIAIVEPKPAQAPLLQDYSLRVSAISLSSQGFLSSLGVWQSICEQRVAPYHDMQVWEQDSFAKIRFQAEQLLVDELGHIVENDIVRYALWQRVSQQSNVVFIEQAVDKLHRGDSESWLSFANGQAISCKLLVAADGANSWLREQLAVPLSYWDYQHTAIVATIKTSEAHQSCARQIFSPEGPLAFLPLSDPHHCSIVWSVSPERASALQSLSEQDFNKQLTMAFDHRLGLCQRVGELGAFPLRMRYARDFAGKGFVLIGDAAHTIHPLAGQGVNLGLMDAAALAEQLIDLQQAGKNLGDYANLRHFERWRKSEASQMIAAMEFFKRIFGNANPALKLLRGVGMSVVDKAEPLKRQAMLRALGLAGDLPKRAAVKSA</sequence>
<evidence type="ECO:0000256" key="6">
    <source>
        <dbReference type="ARBA" id="ARBA00023002"/>
    </source>
</evidence>
<dbReference type="InterPro" id="IPR051205">
    <property type="entry name" value="UbiH/COQ6_monooxygenase"/>
</dbReference>
<accession>A0ABQ1HXS2</accession>
<comment type="cofactor">
    <cofactor evidence="1">
        <name>FAD</name>
        <dbReference type="ChEBI" id="CHEBI:57692"/>
    </cofactor>
</comment>
<dbReference type="PANTHER" id="PTHR43876">
    <property type="entry name" value="UBIQUINONE BIOSYNTHESIS MONOOXYGENASE COQ6, MITOCHONDRIAL"/>
    <property type="match status" value="1"/>
</dbReference>
<dbReference type="InterPro" id="IPR010971">
    <property type="entry name" value="UbiH/COQ6"/>
</dbReference>
<evidence type="ECO:0000313" key="9">
    <source>
        <dbReference type="EMBL" id="GGA97469.1"/>
    </source>
</evidence>
<dbReference type="EMBL" id="BMDY01000003">
    <property type="protein sequence ID" value="GGA97469.1"/>
    <property type="molecule type" value="Genomic_DNA"/>
</dbReference>
<dbReference type="PRINTS" id="PR00420">
    <property type="entry name" value="RNGMNOXGNASE"/>
</dbReference>
<dbReference type="SUPFAM" id="SSF51905">
    <property type="entry name" value="FAD/NAD(P)-binding domain"/>
    <property type="match status" value="1"/>
</dbReference>
<evidence type="ECO:0000313" key="10">
    <source>
        <dbReference type="Proteomes" id="UP000651977"/>
    </source>
</evidence>
<evidence type="ECO:0000256" key="7">
    <source>
        <dbReference type="ARBA" id="ARBA00023033"/>
    </source>
</evidence>
<evidence type="ECO:0000256" key="2">
    <source>
        <dbReference type="ARBA" id="ARBA00004749"/>
    </source>
</evidence>
<feature type="domain" description="FAD-binding" evidence="8">
    <location>
        <begin position="4"/>
        <end position="322"/>
    </location>
</feature>
<dbReference type="NCBIfam" id="TIGR01988">
    <property type="entry name" value="Ubi-OHases"/>
    <property type="match status" value="1"/>
</dbReference>
<dbReference type="Pfam" id="PF01494">
    <property type="entry name" value="FAD_binding_3"/>
    <property type="match status" value="1"/>
</dbReference>
<keyword evidence="5" id="KW-0274">FAD</keyword>
<keyword evidence="7" id="KW-0503">Monooxygenase</keyword>
<comment type="similarity">
    <text evidence="3">Belongs to the UbiH/COQ6 family.</text>
</comment>
<organism evidence="9 10">
    <name type="scientific">Agarivorans gilvus</name>
    <dbReference type="NCBI Taxonomy" id="680279"/>
    <lineage>
        <taxon>Bacteria</taxon>
        <taxon>Pseudomonadati</taxon>
        <taxon>Pseudomonadota</taxon>
        <taxon>Gammaproteobacteria</taxon>
        <taxon>Alteromonadales</taxon>
        <taxon>Alteromonadaceae</taxon>
        <taxon>Agarivorans</taxon>
    </lineage>
</organism>
<name>A0ABQ1HXS2_9ALTE</name>
<reference evidence="10" key="1">
    <citation type="journal article" date="2019" name="Int. J. Syst. Evol. Microbiol.">
        <title>The Global Catalogue of Microorganisms (GCM) 10K type strain sequencing project: providing services to taxonomists for standard genome sequencing and annotation.</title>
        <authorList>
            <consortium name="The Broad Institute Genomics Platform"/>
            <consortium name="The Broad Institute Genome Sequencing Center for Infectious Disease"/>
            <person name="Wu L."/>
            <person name="Ma J."/>
        </authorList>
    </citation>
    <scope>NUCLEOTIDE SEQUENCE [LARGE SCALE GENOMIC DNA]</scope>
    <source>
        <strain evidence="10">CGMCC 1.10131</strain>
    </source>
</reference>
<evidence type="ECO:0000256" key="1">
    <source>
        <dbReference type="ARBA" id="ARBA00001974"/>
    </source>
</evidence>
<evidence type="ECO:0000259" key="8">
    <source>
        <dbReference type="Pfam" id="PF01494"/>
    </source>
</evidence>
<protein>
    <submittedName>
        <fullName evidence="9">2-octaprenyl-6-methoxyphenol hydroxylase</fullName>
    </submittedName>
</protein>
<comment type="pathway">
    <text evidence="2">Cofactor biosynthesis; ubiquinone biosynthesis.</text>
</comment>
<dbReference type="PROSITE" id="PS01304">
    <property type="entry name" value="UBIH"/>
    <property type="match status" value="1"/>
</dbReference>
<dbReference type="InterPro" id="IPR036188">
    <property type="entry name" value="FAD/NAD-bd_sf"/>
</dbReference>
<keyword evidence="4" id="KW-0285">Flavoprotein</keyword>